<gene>
    <name evidence="1" type="ORF">ANCDUO_06930</name>
</gene>
<dbReference type="EMBL" id="KN729081">
    <property type="protein sequence ID" value="KIH62783.1"/>
    <property type="molecule type" value="Genomic_DNA"/>
</dbReference>
<evidence type="ECO:0000313" key="2">
    <source>
        <dbReference type="Proteomes" id="UP000054047"/>
    </source>
</evidence>
<accession>A0A0C2D0C5</accession>
<name>A0A0C2D0C5_9BILA</name>
<protein>
    <submittedName>
        <fullName evidence="1">Uncharacterized protein</fullName>
    </submittedName>
</protein>
<reference evidence="1 2" key="1">
    <citation type="submission" date="2013-12" db="EMBL/GenBank/DDBJ databases">
        <title>Draft genome of the parsitic nematode Ancylostoma duodenale.</title>
        <authorList>
            <person name="Mitreva M."/>
        </authorList>
    </citation>
    <scope>NUCLEOTIDE SEQUENCE [LARGE SCALE GENOMIC DNA]</scope>
    <source>
        <strain evidence="1 2">Zhejiang</strain>
    </source>
</reference>
<proteinExistence type="predicted"/>
<keyword evidence="2" id="KW-1185">Reference proteome</keyword>
<evidence type="ECO:0000313" key="1">
    <source>
        <dbReference type="EMBL" id="KIH62783.1"/>
    </source>
</evidence>
<sequence>MADTKRYNGIPLRPLQQQLFSTGNDVSYSYPILGKKCTVTSNFFLEIGGIMTTNGENMISNVGVIDGCKFPWGNCTEAHEVVVWEQPKGESKYCKFVKSGDSLINEAITKQQKNQWCLPNSSIPMVNGASLEFPQIAQIVANMTIREILENRPDIVQMINDQHFSDSDAMNLKRSRTTRSISALLEKPEGKADSMIFGDQKKSTDEAREVAKKRFMTMFSKQRVYRPTPRAAPRSKTLRT</sequence>
<organism evidence="1 2">
    <name type="scientific">Ancylostoma duodenale</name>
    <dbReference type="NCBI Taxonomy" id="51022"/>
    <lineage>
        <taxon>Eukaryota</taxon>
        <taxon>Metazoa</taxon>
        <taxon>Ecdysozoa</taxon>
        <taxon>Nematoda</taxon>
        <taxon>Chromadorea</taxon>
        <taxon>Rhabditida</taxon>
        <taxon>Rhabditina</taxon>
        <taxon>Rhabditomorpha</taxon>
        <taxon>Strongyloidea</taxon>
        <taxon>Ancylostomatidae</taxon>
        <taxon>Ancylostomatinae</taxon>
        <taxon>Ancylostoma</taxon>
    </lineage>
</organism>
<dbReference type="Proteomes" id="UP000054047">
    <property type="component" value="Unassembled WGS sequence"/>
</dbReference>
<dbReference type="AlphaFoldDB" id="A0A0C2D0C5"/>